<dbReference type="PANTHER" id="PTHR39186">
    <property type="entry name" value="DUF2071 FAMILY PROTEIN"/>
    <property type="match status" value="1"/>
</dbReference>
<dbReference type="Pfam" id="PF09844">
    <property type="entry name" value="DUF2071"/>
    <property type="match status" value="1"/>
</dbReference>
<dbReference type="SUPFAM" id="SSF160104">
    <property type="entry name" value="Acetoacetate decarboxylase-like"/>
    <property type="match status" value="1"/>
</dbReference>
<protein>
    <submittedName>
        <fullName evidence="1">DUF2071 domain-containing protein</fullName>
    </submittedName>
</protein>
<name>A0A7X6K4K3_9MICC</name>
<dbReference type="InterPro" id="IPR023375">
    <property type="entry name" value="ADC_dom_sf"/>
</dbReference>
<dbReference type="PANTHER" id="PTHR39186:SF1">
    <property type="entry name" value="DUF2071 DOMAIN-CONTAINING PROTEIN"/>
    <property type="match status" value="1"/>
</dbReference>
<organism evidence="1 2">
    <name type="scientific">Arthrobacter mobilis</name>
    <dbReference type="NCBI Taxonomy" id="2724944"/>
    <lineage>
        <taxon>Bacteria</taxon>
        <taxon>Bacillati</taxon>
        <taxon>Actinomycetota</taxon>
        <taxon>Actinomycetes</taxon>
        <taxon>Micrococcales</taxon>
        <taxon>Micrococcaceae</taxon>
        <taxon>Arthrobacter</taxon>
    </lineage>
</organism>
<dbReference type="InterPro" id="IPR018644">
    <property type="entry name" value="DUF2071"/>
</dbReference>
<evidence type="ECO:0000313" key="1">
    <source>
        <dbReference type="EMBL" id="NKX55432.1"/>
    </source>
</evidence>
<dbReference type="AlphaFoldDB" id="A0A7X6K4K3"/>
<dbReference type="EMBL" id="JAAZSQ010000012">
    <property type="protein sequence ID" value="NKX55432.1"/>
    <property type="molecule type" value="Genomic_DNA"/>
</dbReference>
<proteinExistence type="predicted"/>
<gene>
    <name evidence="1" type="ORF">HGG74_12965</name>
</gene>
<dbReference type="Proteomes" id="UP000544090">
    <property type="component" value="Unassembled WGS sequence"/>
</dbReference>
<accession>A0A7X6K4K3</accession>
<comment type="caution">
    <text evidence="1">The sequence shown here is derived from an EMBL/GenBank/DDBJ whole genome shotgun (WGS) entry which is preliminary data.</text>
</comment>
<sequence>MRPHRPGSFGPDAAGPKVPRPLVLEQSWADAVFLHWRISTSAAAPYLPAGVEPDVFDGSTWVGLIGFRVPGTRLGAVLPLPYLGSFTEVNVRLYSRGADGSRGVVFLSLDASRLAFVLAARAAGLPYVWSRCRPLVTDGPVPGCGYDVERFRGQADSSFAVRPDLAREADDQLSLWLTARFGLYSRFAGRTLFLPNSHRPWPLHPATLTRFQDRLLTSAGFALEGQPESVLFSPGVRTRFGRPSALPIS</sequence>
<keyword evidence="2" id="KW-1185">Reference proteome</keyword>
<evidence type="ECO:0000313" key="2">
    <source>
        <dbReference type="Proteomes" id="UP000544090"/>
    </source>
</evidence>
<reference evidence="1 2" key="1">
    <citation type="submission" date="2020-04" db="EMBL/GenBank/DDBJ databases">
        <title>Arthrobacter sp. nov.</title>
        <authorList>
            <person name="Liu S."/>
        </authorList>
    </citation>
    <scope>NUCLEOTIDE SEQUENCE [LARGE SCALE GENOMIC DNA]</scope>
    <source>
        <strain evidence="1 2">E918</strain>
    </source>
</reference>